<name>A0A382T905_9ZZZZ</name>
<feature type="non-terminal residue" evidence="1">
    <location>
        <position position="303"/>
    </location>
</feature>
<sequence>WLQVNNDQPKHMLYLTLNPRLAAATISEIRPYVPEWLNLEDVVMSLEKWMRISIANADPTYDAEKDYQTKNRVDFYVFRRWFKDQPDIRTSFDPAQLWEEYRGVLRGSSESNGEFLEQDVYHGLPVRRGAFEKHARKKVHQILRKFENYVIEHRYWLDQELASRVLMLDHKDVLSNIYVDEVQDLTELQTRTLISRLPQSGESFVFDLTGDISQQVYPSGFRWQDIGKMLYDILGINIRKCKPLNVNYRSGKNLVEMANWVLNKMEDDNRIIGEELQQAYAANDGAMPSVIAESKEYMVGKMV</sequence>
<dbReference type="EMBL" id="UINC01134841">
    <property type="protein sequence ID" value="SVD18630.1"/>
    <property type="molecule type" value="Genomic_DNA"/>
</dbReference>
<dbReference type="Gene3D" id="3.40.50.300">
    <property type="entry name" value="P-loop containing nucleotide triphosphate hydrolases"/>
    <property type="match status" value="1"/>
</dbReference>
<evidence type="ECO:0000313" key="1">
    <source>
        <dbReference type="EMBL" id="SVD18630.1"/>
    </source>
</evidence>
<dbReference type="AlphaFoldDB" id="A0A382T905"/>
<protein>
    <submittedName>
        <fullName evidence="1">Uncharacterized protein</fullName>
    </submittedName>
</protein>
<dbReference type="SUPFAM" id="SSF52540">
    <property type="entry name" value="P-loop containing nucleoside triphosphate hydrolases"/>
    <property type="match status" value="1"/>
</dbReference>
<feature type="non-terminal residue" evidence="1">
    <location>
        <position position="1"/>
    </location>
</feature>
<accession>A0A382T905</accession>
<gene>
    <name evidence="1" type="ORF">METZ01_LOCUS371484</name>
</gene>
<reference evidence="1" key="1">
    <citation type="submission" date="2018-05" db="EMBL/GenBank/DDBJ databases">
        <authorList>
            <person name="Lanie J.A."/>
            <person name="Ng W.-L."/>
            <person name="Kazmierczak K.M."/>
            <person name="Andrzejewski T.M."/>
            <person name="Davidsen T.M."/>
            <person name="Wayne K.J."/>
            <person name="Tettelin H."/>
            <person name="Glass J.I."/>
            <person name="Rusch D."/>
            <person name="Podicherti R."/>
            <person name="Tsui H.-C.T."/>
            <person name="Winkler M.E."/>
        </authorList>
    </citation>
    <scope>NUCLEOTIDE SEQUENCE</scope>
</reference>
<organism evidence="1">
    <name type="scientific">marine metagenome</name>
    <dbReference type="NCBI Taxonomy" id="408172"/>
    <lineage>
        <taxon>unclassified sequences</taxon>
        <taxon>metagenomes</taxon>
        <taxon>ecological metagenomes</taxon>
    </lineage>
</organism>
<proteinExistence type="predicted"/>
<dbReference type="InterPro" id="IPR027417">
    <property type="entry name" value="P-loop_NTPase"/>
</dbReference>